<evidence type="ECO:0000313" key="2">
    <source>
        <dbReference type="EMBL" id="MCW9706506.1"/>
    </source>
</evidence>
<keyword evidence="3" id="KW-1185">Reference proteome</keyword>
<sequence length="288" mass="32489">MNKVSSIAGMLKGVRYNPKYTPPLLITAILLAAHISFGILESYPKLLMAIGASFVTELLLHRLLVGSWRDLSSAYISGISVGILIRSPQLWPFALCAMISIASKYVLRYKDQHIWNPSNFGVVAMLLLAPQSVAVLSIQWGNNMWAMLIIWIIGSVSIYRLRRFHICATYVISFFVFAVFRSWFTGTPYLAEISPITGPMYQLFTFFMITDPKTTVKSKWGQIFVVVCVAFVEMIFRINEAVYAPFYALFIVGPIAMFIELWWNDRGQQEMVGEGPARTEPTMAIDNG</sequence>
<name>A0ABT3PKM6_9BACT</name>
<protein>
    <recommendedName>
        <fullName evidence="4">NQR2, RnfD, RnfE family</fullName>
    </recommendedName>
</protein>
<feature type="transmembrane region" description="Helical" evidence="1">
    <location>
        <begin position="119"/>
        <end position="138"/>
    </location>
</feature>
<dbReference type="RefSeq" id="WP_265765215.1">
    <property type="nucleotide sequence ID" value="NZ_JAGGJA010000003.1"/>
</dbReference>
<evidence type="ECO:0000313" key="3">
    <source>
        <dbReference type="Proteomes" id="UP001207918"/>
    </source>
</evidence>
<proteinExistence type="predicted"/>
<evidence type="ECO:0000256" key="1">
    <source>
        <dbReference type="SAM" id="Phobius"/>
    </source>
</evidence>
<dbReference type="EMBL" id="JAGGJA010000003">
    <property type="protein sequence ID" value="MCW9706506.1"/>
    <property type="molecule type" value="Genomic_DNA"/>
</dbReference>
<evidence type="ECO:0008006" key="4">
    <source>
        <dbReference type="Google" id="ProtNLM"/>
    </source>
</evidence>
<gene>
    <name evidence="2" type="ORF">J6I44_06550</name>
</gene>
<feature type="transmembrane region" description="Helical" evidence="1">
    <location>
        <begin position="144"/>
        <end position="161"/>
    </location>
</feature>
<dbReference type="Proteomes" id="UP001207918">
    <property type="component" value="Unassembled WGS sequence"/>
</dbReference>
<feature type="transmembrane region" description="Helical" evidence="1">
    <location>
        <begin position="244"/>
        <end position="263"/>
    </location>
</feature>
<keyword evidence="1" id="KW-0472">Membrane</keyword>
<feature type="transmembrane region" description="Helical" evidence="1">
    <location>
        <begin position="20"/>
        <end position="39"/>
    </location>
</feature>
<keyword evidence="1" id="KW-1133">Transmembrane helix</keyword>
<reference evidence="2 3" key="1">
    <citation type="submission" date="2021-03" db="EMBL/GenBank/DDBJ databases">
        <title>Aliifodinibius sp. nov., a new bacterium isolated from saline soil.</title>
        <authorList>
            <person name="Galisteo C."/>
            <person name="De La Haba R."/>
            <person name="Sanchez-Porro C."/>
            <person name="Ventosa A."/>
        </authorList>
    </citation>
    <scope>NUCLEOTIDE SEQUENCE [LARGE SCALE GENOMIC DNA]</scope>
    <source>
        <strain evidence="2 3">1BSP15-2V2</strain>
    </source>
</reference>
<accession>A0ABT3PKM6</accession>
<comment type="caution">
    <text evidence="2">The sequence shown here is derived from an EMBL/GenBank/DDBJ whole genome shotgun (WGS) entry which is preliminary data.</text>
</comment>
<keyword evidence="1" id="KW-0812">Transmembrane</keyword>
<organism evidence="2 3">
    <name type="scientific">Fodinibius salsisoli</name>
    <dbReference type="NCBI Taxonomy" id="2820877"/>
    <lineage>
        <taxon>Bacteria</taxon>
        <taxon>Pseudomonadati</taxon>
        <taxon>Balneolota</taxon>
        <taxon>Balneolia</taxon>
        <taxon>Balneolales</taxon>
        <taxon>Balneolaceae</taxon>
        <taxon>Fodinibius</taxon>
    </lineage>
</organism>
<feature type="transmembrane region" description="Helical" evidence="1">
    <location>
        <begin position="168"/>
        <end position="184"/>
    </location>
</feature>
<feature type="transmembrane region" description="Helical" evidence="1">
    <location>
        <begin position="46"/>
        <end position="65"/>
    </location>
</feature>